<dbReference type="OrthoDB" id="446043at2759"/>
<evidence type="ECO:0000256" key="3">
    <source>
        <dbReference type="SAM" id="SignalP"/>
    </source>
</evidence>
<protein>
    <submittedName>
        <fullName evidence="4">Uncharacterized protein</fullName>
    </submittedName>
</protein>
<dbReference type="AlphaFoldDB" id="A0A1Q9DVN6"/>
<dbReference type="EMBL" id="LSRX01000370">
    <property type="protein sequence ID" value="OLP99234.1"/>
    <property type="molecule type" value="Genomic_DNA"/>
</dbReference>
<evidence type="ECO:0000256" key="2">
    <source>
        <dbReference type="SAM" id="MobiDB-lite"/>
    </source>
</evidence>
<feature type="region of interest" description="Disordered" evidence="2">
    <location>
        <begin position="252"/>
        <end position="285"/>
    </location>
</feature>
<proteinExistence type="predicted"/>
<reference evidence="4 5" key="1">
    <citation type="submission" date="2016-02" db="EMBL/GenBank/DDBJ databases">
        <title>Genome analysis of coral dinoflagellate symbionts highlights evolutionary adaptations to a symbiotic lifestyle.</title>
        <authorList>
            <person name="Aranda M."/>
            <person name="Li Y."/>
            <person name="Liew Y.J."/>
            <person name="Baumgarten S."/>
            <person name="Simakov O."/>
            <person name="Wilson M."/>
            <person name="Piel J."/>
            <person name="Ashoor H."/>
            <person name="Bougouffa S."/>
            <person name="Bajic V.B."/>
            <person name="Ryu T."/>
            <person name="Ravasi T."/>
            <person name="Bayer T."/>
            <person name="Micklem G."/>
            <person name="Kim H."/>
            <person name="Bhak J."/>
            <person name="Lajeunesse T.C."/>
            <person name="Voolstra C.R."/>
        </authorList>
    </citation>
    <scope>NUCLEOTIDE SEQUENCE [LARGE SCALE GENOMIC DNA]</scope>
    <source>
        <strain evidence="4 5">CCMP2467</strain>
    </source>
</reference>
<feature type="compositionally biased region" description="Basic and acidic residues" evidence="2">
    <location>
        <begin position="587"/>
        <end position="599"/>
    </location>
</feature>
<keyword evidence="1" id="KW-0175">Coiled coil</keyword>
<evidence type="ECO:0000313" key="5">
    <source>
        <dbReference type="Proteomes" id="UP000186817"/>
    </source>
</evidence>
<dbReference type="Proteomes" id="UP000186817">
    <property type="component" value="Unassembled WGS sequence"/>
</dbReference>
<keyword evidence="5" id="KW-1185">Reference proteome</keyword>
<name>A0A1Q9DVN6_SYMMI</name>
<keyword evidence="3" id="KW-0732">Signal</keyword>
<comment type="caution">
    <text evidence="4">The sequence shown here is derived from an EMBL/GenBank/DDBJ whole genome shotgun (WGS) entry which is preliminary data.</text>
</comment>
<evidence type="ECO:0000313" key="4">
    <source>
        <dbReference type="EMBL" id="OLP99234.1"/>
    </source>
</evidence>
<feature type="signal peptide" evidence="3">
    <location>
        <begin position="1"/>
        <end position="16"/>
    </location>
</feature>
<feature type="compositionally biased region" description="Basic and acidic residues" evidence="2">
    <location>
        <begin position="255"/>
        <end position="264"/>
    </location>
</feature>
<evidence type="ECO:0000256" key="1">
    <source>
        <dbReference type="SAM" id="Coils"/>
    </source>
</evidence>
<feature type="region of interest" description="Disordered" evidence="2">
    <location>
        <begin position="587"/>
        <end position="616"/>
    </location>
</feature>
<feature type="coiled-coil region" evidence="1">
    <location>
        <begin position="446"/>
        <end position="494"/>
    </location>
</feature>
<sequence>MKCSILLAAVVSAVLASDVTPVQKVVQMLENMKEKGVKEMEAEQVQYTEFSQFCEMTLAEKKKSIDDASDKLETLEADIESAAADADRLSTEIAGHVADIEATSGEKTNATAIREKERTDFRAALKDYTESIDAIRRAVKGLKAEDQKTALVQLSRARSMKLLPSAAADSIDEYLSNHGPNDPKSSLVMQQVKAGNSAAEEPKTYEFQSGGVISMLESLEEKFVDERVSLEKEEASKRHAFEKLSQSLEAKLTQSKKEQEDKTQFKAKRMQNKASSEGDLEETKTAKASDVKYSADLQATCDKKSKAYKERQQLRQEEIDAIGKAKEIIAGGAVAGSAEKHLPGLVQAVQAAQSTALAFLRSEQHSPKQEQVAKFLQRRASQLNSRVLSSVASRVGADPIAKVRTMIEDLLAKLQSQANEEATKKGWCDAEMASNKATREEKSDASDALQSEIDETSASIAGLAEELTTLDAELAELSGAMQSATELRKSEEAKNAATIKDAKEAQTAVAEALTVLKDFYAKAGEATSLVETSVDASKPEVFSDEPYKGMGAEGGGVMSMLEVIEADFSRLQAETESAEEAGKKEYEEFMEDSKLDKATKTKTKEHKSSKKQAKSQELTMLQADLQGTQKELNAANDYFEKLKPDCIDTGASYAERKAQREQELKDLQEAMDMLTSPMPAMVTAGHPQRRQKPWLMLLGLGCAVLASVPAKLSESAFRCGTFRAVDQAAHRRSALLHLGVAAAPVLLPSESKADVIRLVREPLPKAFSESVTAAAKALKEALEAEEAVGDSFIGPEQEAKLASLEQKAGRLVQTYGETYISEDSLSRDAPLRKNQVHFEMEETINSFEGAIKTDKLPKYRKELIERLQTVLDLAEKSGVE</sequence>
<gene>
    <name evidence="4" type="ORF">AK812_SmicGene18248</name>
</gene>
<feature type="coiled-coil region" evidence="1">
    <location>
        <begin position="58"/>
        <end position="92"/>
    </location>
</feature>
<feature type="compositionally biased region" description="Basic residues" evidence="2">
    <location>
        <begin position="600"/>
        <end position="613"/>
    </location>
</feature>
<dbReference type="OMA" id="WCIDTSA"/>
<organism evidence="4 5">
    <name type="scientific">Symbiodinium microadriaticum</name>
    <name type="common">Dinoflagellate</name>
    <name type="synonym">Zooxanthella microadriatica</name>
    <dbReference type="NCBI Taxonomy" id="2951"/>
    <lineage>
        <taxon>Eukaryota</taxon>
        <taxon>Sar</taxon>
        <taxon>Alveolata</taxon>
        <taxon>Dinophyceae</taxon>
        <taxon>Suessiales</taxon>
        <taxon>Symbiodiniaceae</taxon>
        <taxon>Symbiodinium</taxon>
    </lineage>
</organism>
<accession>A0A1Q9DVN6</accession>
<feature type="chain" id="PRO_5012299741" evidence="3">
    <location>
        <begin position="17"/>
        <end position="880"/>
    </location>
</feature>